<feature type="non-terminal residue" evidence="2">
    <location>
        <position position="57"/>
    </location>
</feature>
<feature type="compositionally biased region" description="Gly residues" evidence="1">
    <location>
        <begin position="44"/>
        <end position="57"/>
    </location>
</feature>
<evidence type="ECO:0000313" key="2">
    <source>
        <dbReference type="EMBL" id="KAG0451997.1"/>
    </source>
</evidence>
<accession>A0A835PI09</accession>
<name>A0A835PI09_VANPL</name>
<dbReference type="EMBL" id="JADCNM010000039">
    <property type="protein sequence ID" value="KAG0451997.1"/>
    <property type="molecule type" value="Genomic_DNA"/>
</dbReference>
<evidence type="ECO:0000256" key="1">
    <source>
        <dbReference type="SAM" id="MobiDB-lite"/>
    </source>
</evidence>
<proteinExistence type="predicted"/>
<dbReference type="AlphaFoldDB" id="A0A835PI09"/>
<feature type="region of interest" description="Disordered" evidence="1">
    <location>
        <begin position="35"/>
        <end position="57"/>
    </location>
</feature>
<comment type="caution">
    <text evidence="2">The sequence shown here is derived from an EMBL/GenBank/DDBJ whole genome shotgun (WGS) entry which is preliminary data.</text>
</comment>
<organism evidence="2 3">
    <name type="scientific">Vanilla planifolia</name>
    <name type="common">Vanilla</name>
    <dbReference type="NCBI Taxonomy" id="51239"/>
    <lineage>
        <taxon>Eukaryota</taxon>
        <taxon>Viridiplantae</taxon>
        <taxon>Streptophyta</taxon>
        <taxon>Embryophyta</taxon>
        <taxon>Tracheophyta</taxon>
        <taxon>Spermatophyta</taxon>
        <taxon>Magnoliopsida</taxon>
        <taxon>Liliopsida</taxon>
        <taxon>Asparagales</taxon>
        <taxon>Orchidaceae</taxon>
        <taxon>Vanilloideae</taxon>
        <taxon>Vanilleae</taxon>
        <taxon>Vanilla</taxon>
    </lineage>
</organism>
<feature type="non-terminal residue" evidence="2">
    <location>
        <position position="1"/>
    </location>
</feature>
<sequence length="57" mass="5743">RGAVAGWRVGAGPPFADAVWVDAGLARPSNRDRFGRRLVADGTQPGGRRGGGAAAGK</sequence>
<reference evidence="2 3" key="1">
    <citation type="journal article" date="2020" name="Nat. Food">
        <title>A phased Vanilla planifolia genome enables genetic improvement of flavour and production.</title>
        <authorList>
            <person name="Hasing T."/>
            <person name="Tang H."/>
            <person name="Brym M."/>
            <person name="Khazi F."/>
            <person name="Huang T."/>
            <person name="Chambers A.H."/>
        </authorList>
    </citation>
    <scope>NUCLEOTIDE SEQUENCE [LARGE SCALE GENOMIC DNA]</scope>
    <source>
        <tissue evidence="2">Leaf</tissue>
    </source>
</reference>
<evidence type="ECO:0000313" key="3">
    <source>
        <dbReference type="Proteomes" id="UP000639772"/>
    </source>
</evidence>
<gene>
    <name evidence="2" type="ORF">HPP92_025930</name>
</gene>
<protein>
    <submittedName>
        <fullName evidence="2">Uncharacterized protein</fullName>
    </submittedName>
</protein>
<dbReference type="Proteomes" id="UP000639772">
    <property type="component" value="Unassembled WGS sequence"/>
</dbReference>